<dbReference type="Pfam" id="PF01261">
    <property type="entry name" value="AP_endonuc_2"/>
    <property type="match status" value="1"/>
</dbReference>
<dbReference type="PANTHER" id="PTHR12110">
    <property type="entry name" value="HYDROXYPYRUVATE ISOMERASE"/>
    <property type="match status" value="1"/>
</dbReference>
<dbReference type="InterPro" id="IPR050312">
    <property type="entry name" value="IolE/XylAMocC-like"/>
</dbReference>
<feature type="domain" description="Xylose isomerase-like TIM barrel" evidence="1">
    <location>
        <begin position="13"/>
        <end position="237"/>
    </location>
</feature>
<dbReference type="InterPro" id="IPR036237">
    <property type="entry name" value="Xyl_isomerase-like_sf"/>
</dbReference>
<accession>A0ABU0CQW7</accession>
<sequence>MREEVKKDFAGTLEKIAAMGYDGVEFAGYWEDYRPTELKKILDNLGLRIAGSHIPLDMLKSDLLQVIEYQQELGNKKIICPYLLPEERKTKEDYLRLAGLFNEIGKKCKEHGITFIYHNHDFELHRFGDETGLEILLNETNPEWMQFELDIYWLKKAGEEPLTWLAKYQDRIPLIHLKDMTDDKEEFFAELGTGKIDFKPIINFGRQHSVEWWVVEQDKCKRDPLESIKISISYLKSIL</sequence>
<gene>
    <name evidence="2" type="ORF">J2S00_001599</name>
</gene>
<reference evidence="2 3" key="1">
    <citation type="submission" date="2023-07" db="EMBL/GenBank/DDBJ databases">
        <title>Genomic Encyclopedia of Type Strains, Phase IV (KMG-IV): sequencing the most valuable type-strain genomes for metagenomic binning, comparative biology and taxonomic classification.</title>
        <authorList>
            <person name="Goeker M."/>
        </authorList>
    </citation>
    <scope>NUCLEOTIDE SEQUENCE [LARGE SCALE GENOMIC DNA]</scope>
    <source>
        <strain evidence="2 3">DSM 17740</strain>
    </source>
</reference>
<comment type="caution">
    <text evidence="2">The sequence shown here is derived from an EMBL/GenBank/DDBJ whole genome shotgun (WGS) entry which is preliminary data.</text>
</comment>
<keyword evidence="2" id="KW-0413">Isomerase</keyword>
<dbReference type="EMBL" id="JAUSUQ010000005">
    <property type="protein sequence ID" value="MDQ0338813.1"/>
    <property type="molecule type" value="Genomic_DNA"/>
</dbReference>
<proteinExistence type="predicted"/>
<dbReference type="Gene3D" id="3.20.20.150">
    <property type="entry name" value="Divalent-metal-dependent TIM barrel enzymes"/>
    <property type="match status" value="1"/>
</dbReference>
<organism evidence="2 3">
    <name type="scientific">Caldalkalibacillus uzonensis</name>
    <dbReference type="NCBI Taxonomy" id="353224"/>
    <lineage>
        <taxon>Bacteria</taxon>
        <taxon>Bacillati</taxon>
        <taxon>Bacillota</taxon>
        <taxon>Bacilli</taxon>
        <taxon>Bacillales</taxon>
        <taxon>Bacillaceae</taxon>
        <taxon>Caldalkalibacillus</taxon>
    </lineage>
</organism>
<dbReference type="GO" id="GO:0016853">
    <property type="term" value="F:isomerase activity"/>
    <property type="evidence" value="ECO:0007669"/>
    <property type="project" value="UniProtKB-KW"/>
</dbReference>
<dbReference type="SUPFAM" id="SSF51658">
    <property type="entry name" value="Xylose isomerase-like"/>
    <property type="match status" value="1"/>
</dbReference>
<keyword evidence="3" id="KW-1185">Reference proteome</keyword>
<protein>
    <submittedName>
        <fullName evidence="2">Sugar phosphate isomerase/epimerase</fullName>
    </submittedName>
</protein>
<evidence type="ECO:0000259" key="1">
    <source>
        <dbReference type="Pfam" id="PF01261"/>
    </source>
</evidence>
<evidence type="ECO:0000313" key="3">
    <source>
        <dbReference type="Proteomes" id="UP001232445"/>
    </source>
</evidence>
<dbReference type="PANTHER" id="PTHR12110:SF41">
    <property type="entry name" value="INOSOSE DEHYDRATASE"/>
    <property type="match status" value="1"/>
</dbReference>
<name>A0ABU0CQW7_9BACI</name>
<dbReference type="InterPro" id="IPR013022">
    <property type="entry name" value="Xyl_isomerase-like_TIM-brl"/>
</dbReference>
<dbReference type="Proteomes" id="UP001232445">
    <property type="component" value="Unassembled WGS sequence"/>
</dbReference>
<evidence type="ECO:0000313" key="2">
    <source>
        <dbReference type="EMBL" id="MDQ0338813.1"/>
    </source>
</evidence>